<accession>A0ABY6CPT5</accession>
<keyword evidence="2" id="KW-0812">Transmembrane</keyword>
<feature type="region of interest" description="Disordered" evidence="1">
    <location>
        <begin position="74"/>
        <end position="112"/>
    </location>
</feature>
<keyword evidence="4" id="KW-1185">Reference proteome</keyword>
<reference evidence="3" key="1">
    <citation type="submission" date="2022-09" db="EMBL/GenBank/DDBJ databases">
        <title>Comparative genomics and taxonomic characterization of three novel marine species of genus Reichenbachiella exhibiting antioxidant and polysaccharide degradation activities.</title>
        <authorList>
            <person name="Muhammad N."/>
            <person name="Lee Y.-J."/>
            <person name="Ko J."/>
            <person name="Kim S.-G."/>
        </authorList>
    </citation>
    <scope>NUCLEOTIDE SEQUENCE</scope>
    <source>
        <strain evidence="3">BKB1-1</strain>
    </source>
</reference>
<feature type="compositionally biased region" description="Basic and acidic residues" evidence="1">
    <location>
        <begin position="165"/>
        <end position="176"/>
    </location>
</feature>
<dbReference type="RefSeq" id="WP_262308817.1">
    <property type="nucleotide sequence ID" value="NZ_CP106679.1"/>
</dbReference>
<keyword evidence="2" id="KW-1133">Transmembrane helix</keyword>
<feature type="compositionally biased region" description="Basic and acidic residues" evidence="1">
    <location>
        <begin position="134"/>
        <end position="156"/>
    </location>
</feature>
<keyword evidence="2" id="KW-0472">Membrane</keyword>
<evidence type="ECO:0000256" key="2">
    <source>
        <dbReference type="SAM" id="Phobius"/>
    </source>
</evidence>
<name>A0ABY6CPT5_9BACT</name>
<evidence type="ECO:0000313" key="4">
    <source>
        <dbReference type="Proteomes" id="UP001065174"/>
    </source>
</evidence>
<evidence type="ECO:0000256" key="1">
    <source>
        <dbReference type="SAM" id="MobiDB-lite"/>
    </source>
</evidence>
<sequence>MDLNEKKNKITSAYISVGVHAVLIMLFFFMMAWTEPDPPIPEYGIEFNLGNEVISDSESDQPVKADEIAKVEEVKETEEAEEVTEKAETASQEKAQETEATSTDKVVDEVAKTEDINSPDVVKKVEEKVVKKEPVKEEKKTEVKEKEAVEKKEEAKATTTNSQPKVDDRAIYKKSEPGGGSGNKGASLDLSGWMWDSKPNPNDQSTEEGYIIFEITVDGDGEIINVKELQKTVSPAVANVYKKSITELTFSRTSDNRNTASTSTGKITFVIKSN</sequence>
<gene>
    <name evidence="3" type="ORF">N6H18_13565</name>
</gene>
<feature type="transmembrane region" description="Helical" evidence="2">
    <location>
        <begin position="12"/>
        <end position="33"/>
    </location>
</feature>
<dbReference type="EMBL" id="CP106679">
    <property type="protein sequence ID" value="UXP31378.1"/>
    <property type="molecule type" value="Genomic_DNA"/>
</dbReference>
<evidence type="ECO:0000313" key="3">
    <source>
        <dbReference type="EMBL" id="UXP31378.1"/>
    </source>
</evidence>
<proteinExistence type="predicted"/>
<feature type="compositionally biased region" description="Polar residues" evidence="1">
    <location>
        <begin position="90"/>
        <end position="104"/>
    </location>
</feature>
<organism evidence="3 4">
    <name type="scientific">Reichenbachiella agarivorans</name>
    <dbReference type="NCBI Taxonomy" id="2979464"/>
    <lineage>
        <taxon>Bacteria</taxon>
        <taxon>Pseudomonadati</taxon>
        <taxon>Bacteroidota</taxon>
        <taxon>Cytophagia</taxon>
        <taxon>Cytophagales</taxon>
        <taxon>Reichenbachiellaceae</taxon>
        <taxon>Reichenbachiella</taxon>
    </lineage>
</organism>
<feature type="region of interest" description="Disordered" evidence="1">
    <location>
        <begin position="134"/>
        <end position="187"/>
    </location>
</feature>
<dbReference type="Proteomes" id="UP001065174">
    <property type="component" value="Chromosome"/>
</dbReference>
<protein>
    <recommendedName>
        <fullName evidence="5">Protein TonB, links inner and outer membranes</fullName>
    </recommendedName>
</protein>
<evidence type="ECO:0008006" key="5">
    <source>
        <dbReference type="Google" id="ProtNLM"/>
    </source>
</evidence>